<dbReference type="RefSeq" id="WP_104523080.1">
    <property type="nucleotide sequence ID" value="NZ_NHRY01000274.1"/>
</dbReference>
<dbReference type="InterPro" id="IPR050639">
    <property type="entry name" value="SSR_resolvase"/>
</dbReference>
<dbReference type="InterPro" id="IPR006119">
    <property type="entry name" value="Resolv_N"/>
</dbReference>
<evidence type="ECO:0000313" key="10">
    <source>
        <dbReference type="EMBL" id="PPQ26065.1"/>
    </source>
</evidence>
<dbReference type="EMBL" id="NHRY01000274">
    <property type="protein sequence ID" value="PPQ26065.1"/>
    <property type="molecule type" value="Genomic_DNA"/>
</dbReference>
<comment type="similarity">
    <text evidence="1">Belongs to the site-specific recombinase resolvase family.</text>
</comment>
<dbReference type="InterPro" id="IPR036162">
    <property type="entry name" value="Resolvase-like_N_sf"/>
</dbReference>
<accession>A0A2S6MUM2</accession>
<dbReference type="Gene3D" id="3.30.460.10">
    <property type="entry name" value="Beta Polymerase, domain 2"/>
    <property type="match status" value="1"/>
</dbReference>
<proteinExistence type="inferred from homology"/>
<dbReference type="PROSITE" id="PS00397">
    <property type="entry name" value="RECOMBINASES_1"/>
    <property type="match status" value="1"/>
</dbReference>
<reference evidence="10 11" key="1">
    <citation type="journal article" date="2018" name="Arch. Microbiol.">
        <title>New insights into the metabolic potential of the phototrophic purple bacterium Rhodopila globiformis DSM 161(T) from its draft genome sequence and evidence for a vanadium-dependent nitrogenase.</title>
        <authorList>
            <person name="Imhoff J.F."/>
            <person name="Rahn T."/>
            <person name="Kunzel S."/>
            <person name="Neulinger S.C."/>
        </authorList>
    </citation>
    <scope>NUCLEOTIDE SEQUENCE [LARGE SCALE GENOMIC DNA]</scope>
    <source>
        <strain evidence="10 11">DSM 161</strain>
    </source>
</reference>
<evidence type="ECO:0000256" key="2">
    <source>
        <dbReference type="ARBA" id="ARBA00022908"/>
    </source>
</evidence>
<dbReference type="GO" id="GO:0003677">
    <property type="term" value="F:DNA binding"/>
    <property type="evidence" value="ECO:0007669"/>
    <property type="project" value="UniProtKB-KW"/>
</dbReference>
<comment type="caution">
    <text evidence="10">The sequence shown here is derived from an EMBL/GenBank/DDBJ whole genome shotgun (WGS) entry which is preliminary data.</text>
</comment>
<protein>
    <recommendedName>
        <fullName evidence="9">Resolvase/invertase-type recombinase catalytic domain-containing protein</fullName>
    </recommendedName>
</protein>
<evidence type="ECO:0000256" key="3">
    <source>
        <dbReference type="ARBA" id="ARBA00023100"/>
    </source>
</evidence>
<gene>
    <name evidence="10" type="ORF">CCS01_31095</name>
</gene>
<dbReference type="PROSITE" id="PS51736">
    <property type="entry name" value="RECOMBINASES_3"/>
    <property type="match status" value="1"/>
</dbReference>
<dbReference type="Proteomes" id="UP000239724">
    <property type="component" value="Unassembled WGS sequence"/>
</dbReference>
<evidence type="ECO:0000256" key="1">
    <source>
        <dbReference type="ARBA" id="ARBA00009913"/>
    </source>
</evidence>
<dbReference type="CDD" id="cd03768">
    <property type="entry name" value="SR_ResInv"/>
    <property type="match status" value="1"/>
</dbReference>
<name>A0A2S6MUM2_RHOGL</name>
<dbReference type="CDD" id="cd05403">
    <property type="entry name" value="NT_KNTase_like"/>
    <property type="match status" value="1"/>
</dbReference>
<dbReference type="PROSITE" id="PS00398">
    <property type="entry name" value="RECOMBINASES_2"/>
    <property type="match status" value="1"/>
</dbReference>
<dbReference type="FunFam" id="3.40.50.1390:FF:000001">
    <property type="entry name" value="DNA recombinase"/>
    <property type="match status" value="1"/>
</dbReference>
<dbReference type="Pfam" id="PF01909">
    <property type="entry name" value="NTP_transf_2"/>
    <property type="match status" value="1"/>
</dbReference>
<sequence length="304" mass="32791">MTVFGYARVSTEGQTLDAQLGALKEAGCTRIFRESISGANADRPELTRLLGMIGDGDTLVVSRLDRLARSTRDLLAILDVLTRRGAAFRSLGETWADTTTPDGPVMLTVLSGLAEFERELIRLRTGEGRARAKARGQPTGRPPKLTPQQRREAAEALASGAATQADLVRRFHVSQSTISRLAAATAPLSVPARPSMDAVTERAARAFLHRLEGKYPVVEGILFGSRARGTNTAGSDADIAVVLDGPKGDRTEAIREMAGIAFDVMLETGILVEALPLWKDELEHPERFSNPALIANIRREGLTL</sequence>
<evidence type="ECO:0000256" key="7">
    <source>
        <dbReference type="PROSITE-ProRule" id="PRU10137"/>
    </source>
</evidence>
<feature type="domain" description="Resolvase/invertase-type recombinase catalytic" evidence="9">
    <location>
        <begin position="2"/>
        <end position="136"/>
    </location>
</feature>
<dbReference type="PANTHER" id="PTHR30461:SF2">
    <property type="entry name" value="SERINE RECOMBINASE PINE-RELATED"/>
    <property type="match status" value="1"/>
</dbReference>
<dbReference type="GO" id="GO:0015074">
    <property type="term" value="P:DNA integration"/>
    <property type="evidence" value="ECO:0007669"/>
    <property type="project" value="UniProtKB-KW"/>
</dbReference>
<keyword evidence="2" id="KW-0229">DNA integration</keyword>
<evidence type="ECO:0000259" key="9">
    <source>
        <dbReference type="PROSITE" id="PS51736"/>
    </source>
</evidence>
<dbReference type="Gene3D" id="1.10.10.60">
    <property type="entry name" value="Homeodomain-like"/>
    <property type="match status" value="1"/>
</dbReference>
<evidence type="ECO:0000256" key="6">
    <source>
        <dbReference type="PIRSR" id="PIRSR606118-50"/>
    </source>
</evidence>
<dbReference type="InterPro" id="IPR043519">
    <property type="entry name" value="NT_sf"/>
</dbReference>
<dbReference type="SUPFAM" id="SSF53041">
    <property type="entry name" value="Resolvase-like"/>
    <property type="match status" value="1"/>
</dbReference>
<keyword evidence="11" id="KW-1185">Reference proteome</keyword>
<dbReference type="PANTHER" id="PTHR30461">
    <property type="entry name" value="DNA-INVERTASE FROM LAMBDOID PROPHAGE"/>
    <property type="match status" value="1"/>
</dbReference>
<evidence type="ECO:0000256" key="8">
    <source>
        <dbReference type="SAM" id="MobiDB-lite"/>
    </source>
</evidence>
<dbReference type="InterPro" id="IPR002934">
    <property type="entry name" value="Polymerase_NTP_transf_dom"/>
</dbReference>
<dbReference type="SMART" id="SM00857">
    <property type="entry name" value="Resolvase"/>
    <property type="match status" value="1"/>
</dbReference>
<keyword evidence="3" id="KW-0230">DNA invertase</keyword>
<feature type="region of interest" description="Disordered" evidence="8">
    <location>
        <begin position="127"/>
        <end position="149"/>
    </location>
</feature>
<dbReference type="GO" id="GO:0000150">
    <property type="term" value="F:DNA strand exchange activity"/>
    <property type="evidence" value="ECO:0007669"/>
    <property type="project" value="UniProtKB-KW"/>
</dbReference>
<dbReference type="OrthoDB" id="2290206at2"/>
<dbReference type="Pfam" id="PF00239">
    <property type="entry name" value="Resolvase"/>
    <property type="match status" value="1"/>
</dbReference>
<dbReference type="Gene3D" id="3.40.50.1390">
    <property type="entry name" value="Resolvase, N-terminal catalytic domain"/>
    <property type="match status" value="1"/>
</dbReference>
<dbReference type="AlphaFoldDB" id="A0A2S6MUM2"/>
<dbReference type="SUPFAM" id="SSF81301">
    <property type="entry name" value="Nucleotidyltransferase"/>
    <property type="match status" value="1"/>
</dbReference>
<feature type="active site" description="O-(5'-phospho-DNA)-serine intermediate" evidence="6 7">
    <location>
        <position position="10"/>
    </location>
</feature>
<keyword evidence="4" id="KW-0238">DNA-binding</keyword>
<dbReference type="InterPro" id="IPR006118">
    <property type="entry name" value="Recombinase_CS"/>
</dbReference>
<evidence type="ECO:0000256" key="4">
    <source>
        <dbReference type="ARBA" id="ARBA00023125"/>
    </source>
</evidence>
<evidence type="ECO:0000313" key="11">
    <source>
        <dbReference type="Proteomes" id="UP000239724"/>
    </source>
</evidence>
<organism evidence="10 11">
    <name type="scientific">Rhodopila globiformis</name>
    <name type="common">Rhodopseudomonas globiformis</name>
    <dbReference type="NCBI Taxonomy" id="1071"/>
    <lineage>
        <taxon>Bacteria</taxon>
        <taxon>Pseudomonadati</taxon>
        <taxon>Pseudomonadota</taxon>
        <taxon>Alphaproteobacteria</taxon>
        <taxon>Acetobacterales</taxon>
        <taxon>Acetobacteraceae</taxon>
        <taxon>Rhodopila</taxon>
    </lineage>
</organism>
<dbReference type="GO" id="GO:0016779">
    <property type="term" value="F:nucleotidyltransferase activity"/>
    <property type="evidence" value="ECO:0007669"/>
    <property type="project" value="InterPro"/>
</dbReference>
<evidence type="ECO:0000256" key="5">
    <source>
        <dbReference type="ARBA" id="ARBA00023172"/>
    </source>
</evidence>
<keyword evidence="5" id="KW-0233">DNA recombination</keyword>